<sequence length="85" mass="9461">MKGKLNLQDAFLNQLRKSRTPVYVYLVNGVKLNGRIGGFDNFTVILTSDMGQQLVFKHAISSISPVRPQEVINFTPEAAEKSLIP</sequence>
<dbReference type="GO" id="GO:0043487">
    <property type="term" value="P:regulation of RNA stability"/>
    <property type="evidence" value="ECO:0007669"/>
    <property type="project" value="TreeGrafter"/>
</dbReference>
<comment type="function">
    <text evidence="3">RNA chaperone that binds small regulatory RNA (sRNAs) and mRNAs to facilitate mRNA translational regulation in response to envelope stress, environmental stress and changes in metabolite concentrations. Also binds with high specificity to tRNAs.</text>
</comment>
<organism evidence="5">
    <name type="scientific">Thermosulfidibacter takaii</name>
    <dbReference type="NCBI Taxonomy" id="412593"/>
    <lineage>
        <taxon>Bacteria</taxon>
        <taxon>Pseudomonadati</taxon>
        <taxon>Thermosulfidibacterota</taxon>
        <taxon>Thermosulfidibacteria</taxon>
        <taxon>Thermosulfidibacterales</taxon>
        <taxon>Thermosulfidibacteraceae</taxon>
    </lineage>
</organism>
<protein>
    <recommendedName>
        <fullName evidence="3">RNA-binding protein Hfq</fullName>
    </recommendedName>
</protein>
<feature type="domain" description="Sm" evidence="4">
    <location>
        <begin position="9"/>
        <end position="69"/>
    </location>
</feature>
<dbReference type="NCBIfam" id="NF001602">
    <property type="entry name" value="PRK00395.1"/>
    <property type="match status" value="1"/>
</dbReference>
<dbReference type="PANTHER" id="PTHR34772">
    <property type="entry name" value="RNA-BINDING PROTEIN HFQ"/>
    <property type="match status" value="1"/>
</dbReference>
<dbReference type="HAMAP" id="MF_00436">
    <property type="entry name" value="Hfq"/>
    <property type="match status" value="1"/>
</dbReference>
<dbReference type="GO" id="GO:0045974">
    <property type="term" value="P:regulation of translation, ncRNA-mediated"/>
    <property type="evidence" value="ECO:0007669"/>
    <property type="project" value="TreeGrafter"/>
</dbReference>
<dbReference type="Pfam" id="PF17209">
    <property type="entry name" value="Hfq"/>
    <property type="match status" value="1"/>
</dbReference>
<dbReference type="EMBL" id="DQWS01000231">
    <property type="protein sequence ID" value="HDD53638.1"/>
    <property type="molecule type" value="Genomic_DNA"/>
</dbReference>
<comment type="caution">
    <text evidence="5">The sequence shown here is derived from an EMBL/GenBank/DDBJ whole genome shotgun (WGS) entry which is preliminary data.</text>
</comment>
<reference evidence="5" key="1">
    <citation type="journal article" date="2020" name="mSystems">
        <title>Genome- and Community-Level Interaction Insights into Carbon Utilization and Element Cycling Functions of Hydrothermarchaeota in Hydrothermal Sediment.</title>
        <authorList>
            <person name="Zhou Z."/>
            <person name="Liu Y."/>
            <person name="Xu W."/>
            <person name="Pan J."/>
            <person name="Luo Z.H."/>
            <person name="Li M."/>
        </authorList>
    </citation>
    <scope>NUCLEOTIDE SEQUENCE [LARGE SCALE GENOMIC DNA]</scope>
    <source>
        <strain evidence="5">HyVt-115</strain>
    </source>
</reference>
<dbReference type="AlphaFoldDB" id="A0A7C0YBX9"/>
<dbReference type="NCBIfam" id="TIGR02383">
    <property type="entry name" value="Hfq"/>
    <property type="match status" value="1"/>
</dbReference>
<dbReference type="PANTHER" id="PTHR34772:SF1">
    <property type="entry name" value="RNA-BINDING PROTEIN HFQ"/>
    <property type="match status" value="1"/>
</dbReference>
<comment type="similarity">
    <text evidence="3">Belongs to the Hfq family.</text>
</comment>
<dbReference type="GO" id="GO:0003723">
    <property type="term" value="F:RNA binding"/>
    <property type="evidence" value="ECO:0007669"/>
    <property type="project" value="UniProtKB-UniRule"/>
</dbReference>
<dbReference type="PROSITE" id="PS52002">
    <property type="entry name" value="SM"/>
    <property type="match status" value="1"/>
</dbReference>
<evidence type="ECO:0000256" key="1">
    <source>
        <dbReference type="ARBA" id="ARBA00022884"/>
    </source>
</evidence>
<proteinExistence type="inferred from homology"/>
<accession>A0A7C0YBX9</accession>
<dbReference type="GO" id="GO:0006355">
    <property type="term" value="P:regulation of DNA-templated transcription"/>
    <property type="evidence" value="ECO:0007669"/>
    <property type="project" value="InterPro"/>
</dbReference>
<dbReference type="InterPro" id="IPR047575">
    <property type="entry name" value="Sm"/>
</dbReference>
<dbReference type="SUPFAM" id="SSF50182">
    <property type="entry name" value="Sm-like ribonucleoproteins"/>
    <property type="match status" value="1"/>
</dbReference>
<dbReference type="InterPro" id="IPR005001">
    <property type="entry name" value="Hfq"/>
</dbReference>
<gene>
    <name evidence="3" type="primary">hfq</name>
    <name evidence="5" type="ORF">ENF32_06195</name>
</gene>
<keyword evidence="1 3" id="KW-0694">RNA-binding</keyword>
<name>A0A7C0YBX9_9BACT</name>
<evidence type="ECO:0000256" key="2">
    <source>
        <dbReference type="ARBA" id="ARBA00023016"/>
    </source>
</evidence>
<keyword evidence="2 3" id="KW-0346">Stress response</keyword>
<dbReference type="CDD" id="cd01716">
    <property type="entry name" value="Hfq"/>
    <property type="match status" value="1"/>
</dbReference>
<dbReference type="Gene3D" id="2.30.30.100">
    <property type="match status" value="1"/>
</dbReference>
<evidence type="ECO:0000259" key="4">
    <source>
        <dbReference type="PROSITE" id="PS52002"/>
    </source>
</evidence>
<dbReference type="GO" id="GO:0005829">
    <property type="term" value="C:cytosol"/>
    <property type="evidence" value="ECO:0007669"/>
    <property type="project" value="TreeGrafter"/>
</dbReference>
<dbReference type="Proteomes" id="UP000885690">
    <property type="component" value="Unassembled WGS sequence"/>
</dbReference>
<comment type="subunit">
    <text evidence="3">Homohexamer.</text>
</comment>
<evidence type="ECO:0000313" key="5">
    <source>
        <dbReference type="EMBL" id="HDD53638.1"/>
    </source>
</evidence>
<dbReference type="InterPro" id="IPR010920">
    <property type="entry name" value="LSM_dom_sf"/>
</dbReference>
<evidence type="ECO:0000256" key="3">
    <source>
        <dbReference type="HAMAP-Rule" id="MF_00436"/>
    </source>
</evidence>